<name>A0AAD7FDL0_9AGAR</name>
<organism evidence="2 3">
    <name type="scientific">Roridomyces roridus</name>
    <dbReference type="NCBI Taxonomy" id="1738132"/>
    <lineage>
        <taxon>Eukaryota</taxon>
        <taxon>Fungi</taxon>
        <taxon>Dikarya</taxon>
        <taxon>Basidiomycota</taxon>
        <taxon>Agaricomycotina</taxon>
        <taxon>Agaricomycetes</taxon>
        <taxon>Agaricomycetidae</taxon>
        <taxon>Agaricales</taxon>
        <taxon>Marasmiineae</taxon>
        <taxon>Mycenaceae</taxon>
        <taxon>Roridomyces</taxon>
    </lineage>
</organism>
<dbReference type="Gene3D" id="1.20.1280.50">
    <property type="match status" value="1"/>
</dbReference>
<dbReference type="AlphaFoldDB" id="A0AAD7FDL0"/>
<accession>A0AAD7FDL0</accession>
<dbReference type="EMBL" id="JARKIF010000020">
    <property type="protein sequence ID" value="KAJ7617790.1"/>
    <property type="molecule type" value="Genomic_DNA"/>
</dbReference>
<dbReference type="Pfam" id="PF12937">
    <property type="entry name" value="F-box-like"/>
    <property type="match status" value="1"/>
</dbReference>
<dbReference type="InterPro" id="IPR001810">
    <property type="entry name" value="F-box_dom"/>
</dbReference>
<dbReference type="InterPro" id="IPR036047">
    <property type="entry name" value="F-box-like_dom_sf"/>
</dbReference>
<dbReference type="Proteomes" id="UP001221142">
    <property type="component" value="Unassembled WGS sequence"/>
</dbReference>
<comment type="caution">
    <text evidence="2">The sequence shown here is derived from an EMBL/GenBank/DDBJ whole genome shotgun (WGS) entry which is preliminary data.</text>
</comment>
<dbReference type="SUPFAM" id="SSF81383">
    <property type="entry name" value="F-box domain"/>
    <property type="match status" value="1"/>
</dbReference>
<proteinExistence type="predicted"/>
<sequence length="500" mass="55955">MPSSPVVHLLESNDPLDERETALIHQFLDEHRQQLNEMKALPFPRPELDELDRSFQAHLALLSLVRHIPGELLSHIFTYVSHERRVGPCRIESPPWRLGHICRSWRNAALSTPFLWRHIRIHEPQTPILETIYPLSMIETQLARSGIATLEVRINVRSRESVDHHKTLLDPLLQHSHRWSGLRVTFRGSAQLVPALASMYNRMANRIPRLYKFALSQENINSGEQHSYLSKAPALRKLTLTDSNFSVPSPSIPSAPWHQITYYRAAYTAQQHFDVLLAAPKLVECDLGFVGVSDLPEYDAGRHAILPHLRRLTLSDSGESNILEHVTAGTALKSLTVRSPHDAVPTFLQRSSSGQSLISLFLDDNYSVTTAEEIVNVLKQAPALKTLGITCGAPDMGEVWTAMTIADLDDDSTGNLCPRLKSLVCICKGLQKDIDASFWSMVQSRCHKSQNLGSLRVVAIKTPREFVESVENGMVLLPDGLRTYLLEGKAGEAALKELAN</sequence>
<feature type="domain" description="F-box" evidence="1">
    <location>
        <begin position="67"/>
        <end position="121"/>
    </location>
</feature>
<evidence type="ECO:0000313" key="3">
    <source>
        <dbReference type="Proteomes" id="UP001221142"/>
    </source>
</evidence>
<evidence type="ECO:0000259" key="1">
    <source>
        <dbReference type="Pfam" id="PF12937"/>
    </source>
</evidence>
<evidence type="ECO:0000313" key="2">
    <source>
        <dbReference type="EMBL" id="KAJ7617790.1"/>
    </source>
</evidence>
<dbReference type="Gene3D" id="3.80.10.10">
    <property type="entry name" value="Ribonuclease Inhibitor"/>
    <property type="match status" value="1"/>
</dbReference>
<protein>
    <recommendedName>
        <fullName evidence="1">F-box domain-containing protein</fullName>
    </recommendedName>
</protein>
<gene>
    <name evidence="2" type="ORF">FB45DRAFT_1063396</name>
</gene>
<reference evidence="2" key="1">
    <citation type="submission" date="2023-03" db="EMBL/GenBank/DDBJ databases">
        <title>Massive genome expansion in bonnet fungi (Mycena s.s.) driven by repeated elements and novel gene families across ecological guilds.</title>
        <authorList>
            <consortium name="Lawrence Berkeley National Laboratory"/>
            <person name="Harder C.B."/>
            <person name="Miyauchi S."/>
            <person name="Viragh M."/>
            <person name="Kuo A."/>
            <person name="Thoen E."/>
            <person name="Andreopoulos B."/>
            <person name="Lu D."/>
            <person name="Skrede I."/>
            <person name="Drula E."/>
            <person name="Henrissat B."/>
            <person name="Morin E."/>
            <person name="Kohler A."/>
            <person name="Barry K."/>
            <person name="LaButti K."/>
            <person name="Morin E."/>
            <person name="Salamov A."/>
            <person name="Lipzen A."/>
            <person name="Mereny Z."/>
            <person name="Hegedus B."/>
            <person name="Baldrian P."/>
            <person name="Stursova M."/>
            <person name="Weitz H."/>
            <person name="Taylor A."/>
            <person name="Grigoriev I.V."/>
            <person name="Nagy L.G."/>
            <person name="Martin F."/>
            <person name="Kauserud H."/>
        </authorList>
    </citation>
    <scope>NUCLEOTIDE SEQUENCE</scope>
    <source>
        <strain evidence="2">9284</strain>
    </source>
</reference>
<dbReference type="SUPFAM" id="SSF52047">
    <property type="entry name" value="RNI-like"/>
    <property type="match status" value="1"/>
</dbReference>
<keyword evidence="3" id="KW-1185">Reference proteome</keyword>
<dbReference type="InterPro" id="IPR032675">
    <property type="entry name" value="LRR_dom_sf"/>
</dbReference>